<comment type="caution">
    <text evidence="1">The sequence shown here is derived from an EMBL/GenBank/DDBJ whole genome shotgun (WGS) entry which is preliminary data.</text>
</comment>
<protein>
    <submittedName>
        <fullName evidence="1">Uncharacterized protein</fullName>
    </submittedName>
</protein>
<sequence length="112" mass="12434">MGAALGSFLADEWLGKDVSLLRDRPSPSPSLCLSYGPIRNEVQLSDGLITSALDVIMDFFVADQSRKMDGNRISYHGNRISSAEPQSEKRFVSQVFPHAPLLKEINSRQILE</sequence>
<dbReference type="EMBL" id="BPLQ01006661">
    <property type="protein sequence ID" value="GIY24316.1"/>
    <property type="molecule type" value="Genomic_DNA"/>
</dbReference>
<dbReference type="Proteomes" id="UP001054837">
    <property type="component" value="Unassembled WGS sequence"/>
</dbReference>
<dbReference type="AlphaFoldDB" id="A0AAV4RTP8"/>
<reference evidence="1 2" key="1">
    <citation type="submission" date="2021-06" db="EMBL/GenBank/DDBJ databases">
        <title>Caerostris darwini draft genome.</title>
        <authorList>
            <person name="Kono N."/>
            <person name="Arakawa K."/>
        </authorList>
    </citation>
    <scope>NUCLEOTIDE SEQUENCE [LARGE SCALE GENOMIC DNA]</scope>
</reference>
<accession>A0AAV4RTP8</accession>
<evidence type="ECO:0000313" key="1">
    <source>
        <dbReference type="EMBL" id="GIY24316.1"/>
    </source>
</evidence>
<name>A0AAV4RTP8_9ARAC</name>
<keyword evidence="2" id="KW-1185">Reference proteome</keyword>
<evidence type="ECO:0000313" key="2">
    <source>
        <dbReference type="Proteomes" id="UP001054837"/>
    </source>
</evidence>
<organism evidence="1 2">
    <name type="scientific">Caerostris darwini</name>
    <dbReference type="NCBI Taxonomy" id="1538125"/>
    <lineage>
        <taxon>Eukaryota</taxon>
        <taxon>Metazoa</taxon>
        <taxon>Ecdysozoa</taxon>
        <taxon>Arthropoda</taxon>
        <taxon>Chelicerata</taxon>
        <taxon>Arachnida</taxon>
        <taxon>Araneae</taxon>
        <taxon>Araneomorphae</taxon>
        <taxon>Entelegynae</taxon>
        <taxon>Araneoidea</taxon>
        <taxon>Araneidae</taxon>
        <taxon>Caerostris</taxon>
    </lineage>
</organism>
<gene>
    <name evidence="1" type="ORF">CDAR_163791</name>
</gene>
<proteinExistence type="predicted"/>